<evidence type="ECO:0000256" key="9">
    <source>
        <dbReference type="ARBA" id="ARBA00022490"/>
    </source>
</evidence>
<comment type="caution">
    <text evidence="18">The sequence shown here is derived from an EMBL/GenBank/DDBJ whole genome shotgun (WGS) entry which is preliminary data.</text>
</comment>
<comment type="pathway">
    <text evidence="5">Hydrocarbon metabolism; alkane degradation.</text>
</comment>
<dbReference type="PRINTS" id="PR00163">
    <property type="entry name" value="RUBREDOXIN"/>
</dbReference>
<dbReference type="GO" id="GO:0005506">
    <property type="term" value="F:iron ion binding"/>
    <property type="evidence" value="ECO:0007669"/>
    <property type="project" value="InterPro"/>
</dbReference>
<comment type="similarity">
    <text evidence="6">Belongs to the rubredoxin family.</text>
</comment>
<dbReference type="Gene3D" id="2.20.28.10">
    <property type="match status" value="2"/>
</dbReference>
<comment type="cofactor">
    <cofactor evidence="2">
        <name>FAD</name>
        <dbReference type="ChEBI" id="CHEBI:57692"/>
    </cofactor>
</comment>
<evidence type="ECO:0000256" key="11">
    <source>
        <dbReference type="ARBA" id="ARBA00022723"/>
    </source>
</evidence>
<dbReference type="STRING" id="1799789.AX660_10680"/>
<evidence type="ECO:0000256" key="13">
    <source>
        <dbReference type="ARBA" id="ARBA00022982"/>
    </source>
</evidence>
<dbReference type="AlphaFoldDB" id="A0A136A5A1"/>
<evidence type="ECO:0000313" key="19">
    <source>
        <dbReference type="Proteomes" id="UP000070299"/>
    </source>
</evidence>
<dbReference type="Gene3D" id="3.30.390.120">
    <property type="match status" value="1"/>
</dbReference>
<dbReference type="PANTHER" id="PTHR43429:SF3">
    <property type="entry name" value="NITRITE REDUCTASE [NAD(P)H]"/>
    <property type="match status" value="1"/>
</dbReference>
<evidence type="ECO:0000259" key="17">
    <source>
        <dbReference type="PROSITE" id="PS50903"/>
    </source>
</evidence>
<dbReference type="SUPFAM" id="SSF57802">
    <property type="entry name" value="Rubredoxin-like"/>
    <property type="match status" value="2"/>
</dbReference>
<dbReference type="CDD" id="cd00730">
    <property type="entry name" value="rubredoxin"/>
    <property type="match status" value="2"/>
</dbReference>
<keyword evidence="16" id="KW-0520">NAD</keyword>
<evidence type="ECO:0000313" key="18">
    <source>
        <dbReference type="EMBL" id="KXI30422.1"/>
    </source>
</evidence>
<dbReference type="PANTHER" id="PTHR43429">
    <property type="entry name" value="PYRIDINE NUCLEOTIDE-DISULFIDE OXIDOREDUCTASE DOMAIN-CONTAINING"/>
    <property type="match status" value="1"/>
</dbReference>
<comment type="cofactor">
    <cofactor evidence="1">
        <name>Fe(3+)</name>
        <dbReference type="ChEBI" id="CHEBI:29034"/>
    </cofactor>
</comment>
<evidence type="ECO:0000256" key="16">
    <source>
        <dbReference type="ARBA" id="ARBA00023027"/>
    </source>
</evidence>
<keyword evidence="9" id="KW-0963">Cytoplasm</keyword>
<dbReference type="FunFam" id="2.20.28.10:FF:000001">
    <property type="entry name" value="Rubredoxin"/>
    <property type="match status" value="2"/>
</dbReference>
<dbReference type="Pfam" id="PF07992">
    <property type="entry name" value="Pyr_redox_2"/>
    <property type="match status" value="1"/>
</dbReference>
<evidence type="ECO:0000256" key="5">
    <source>
        <dbReference type="ARBA" id="ARBA00004933"/>
    </source>
</evidence>
<evidence type="ECO:0000256" key="14">
    <source>
        <dbReference type="ARBA" id="ARBA00023002"/>
    </source>
</evidence>
<feature type="domain" description="Rubredoxin-like" evidence="17">
    <location>
        <begin position="4"/>
        <end position="55"/>
    </location>
</feature>
<comment type="subcellular location">
    <subcellularLocation>
        <location evidence="4">Cytoplasm</location>
    </subcellularLocation>
</comment>
<dbReference type="InterPro" id="IPR023753">
    <property type="entry name" value="FAD/NAD-binding_dom"/>
</dbReference>
<feature type="domain" description="Rubredoxin-like" evidence="17">
    <location>
        <begin position="80"/>
        <end position="131"/>
    </location>
</feature>
<evidence type="ECO:0000256" key="4">
    <source>
        <dbReference type="ARBA" id="ARBA00004496"/>
    </source>
</evidence>
<proteinExistence type="inferred from homology"/>
<keyword evidence="19" id="KW-1185">Reference proteome</keyword>
<dbReference type="OrthoDB" id="9808980at2"/>
<dbReference type="InterPro" id="IPR024935">
    <property type="entry name" value="Rubredoxin_dom"/>
</dbReference>
<sequence>MSQYKIWECQVCAWIYDEAKGCPAEGLASGTRWEDIPNDWVCPECGVAKSDFEMIAISDAIPASSIVKNPVTATNEVYEYSIWECQVCAWIYDESLGWPADGIAPGTKWQDIPADWVCPECGVEKSDFEMLETKRVQVTTEHAASSVSTVEVAVSAESELNAFDPSQAPIVIIGSGLAAYNLVKEIRKTELNTAIYLYTIDDGSFYSKPLLSTGFAKNKTAAELASQSAEHMAEQYKVQIHIFSQVTAVDTTNKSITVGQNGSQAYSKLVFATGASCIQPPLTGNGLQHVYSVNNLLDYAKFRTIAKHKKKILIIGAGLIGSEYANDLLQAGYQIDVVDPMPSVLTSLLPQQASLSVENALRKAGANFHFGTVVKQIEQHQSGIIATLENNTQIQADLVLSAIGVRPNISLAKAANIRVERGIVTDKSLQTSVTDVYAIGDCAQVENHVLFYILPLMAQVRALAKTLAGEKTLVSYPAMPVMVKTTLFPVVVNPPARQSDGSLVAGTWVIEQQSERGIKAVYRQGEQVLGFALTGDQVSAKVQLEKLCPTIMN</sequence>
<dbReference type="RefSeq" id="WP_082768779.1">
    <property type="nucleotide sequence ID" value="NZ_LSNE01000003.1"/>
</dbReference>
<dbReference type="InterPro" id="IPR024934">
    <property type="entry name" value="Rubredoxin-like_dom"/>
</dbReference>
<dbReference type="PROSITE" id="PS00202">
    <property type="entry name" value="RUBREDOXIN"/>
    <property type="match status" value="2"/>
</dbReference>
<reference evidence="19" key="1">
    <citation type="submission" date="2016-02" db="EMBL/GenBank/DDBJ databases">
        <authorList>
            <person name="Schultz-Johansen M."/>
            <person name="Glaring M.A."/>
            <person name="Bech P.K."/>
            <person name="Stougaard P."/>
        </authorList>
    </citation>
    <scope>NUCLEOTIDE SEQUENCE [LARGE SCALE GENOMIC DNA]</scope>
    <source>
        <strain evidence="19">S66</strain>
    </source>
</reference>
<dbReference type="SUPFAM" id="SSF51905">
    <property type="entry name" value="FAD/NAD(P)-binding domain"/>
    <property type="match status" value="2"/>
</dbReference>
<protein>
    <recommendedName>
        <fullName evidence="17">Rubredoxin-like domain-containing protein</fullName>
    </recommendedName>
</protein>
<keyword evidence="14" id="KW-0560">Oxidoreductase</keyword>
<evidence type="ECO:0000256" key="7">
    <source>
        <dbReference type="ARBA" id="ARBA00006442"/>
    </source>
</evidence>
<gene>
    <name evidence="18" type="ORF">AX660_10680</name>
</gene>
<dbReference type="GO" id="GO:0005737">
    <property type="term" value="C:cytoplasm"/>
    <property type="evidence" value="ECO:0007669"/>
    <property type="project" value="UniProtKB-SubCell"/>
</dbReference>
<evidence type="ECO:0000256" key="2">
    <source>
        <dbReference type="ARBA" id="ARBA00001974"/>
    </source>
</evidence>
<dbReference type="Gene3D" id="3.50.50.60">
    <property type="entry name" value="FAD/NAD(P)-binding domain"/>
    <property type="match status" value="2"/>
</dbReference>
<dbReference type="InterPro" id="IPR036188">
    <property type="entry name" value="FAD/NAD-bd_sf"/>
</dbReference>
<keyword evidence="15" id="KW-0408">Iron</keyword>
<comment type="similarity">
    <text evidence="7">Belongs to the FAD-dependent oxidoreductase family.</text>
</comment>
<evidence type="ECO:0000256" key="10">
    <source>
        <dbReference type="ARBA" id="ARBA00022630"/>
    </source>
</evidence>
<evidence type="ECO:0000256" key="6">
    <source>
        <dbReference type="ARBA" id="ARBA00005337"/>
    </source>
</evidence>
<dbReference type="EMBL" id="LSNE01000003">
    <property type="protein sequence ID" value="KXI30422.1"/>
    <property type="molecule type" value="Genomic_DNA"/>
</dbReference>
<dbReference type="InterPro" id="IPR018527">
    <property type="entry name" value="Rubredoxin_Fe_BS"/>
</dbReference>
<keyword evidence="11" id="KW-0479">Metal-binding</keyword>
<dbReference type="PRINTS" id="PR00368">
    <property type="entry name" value="FADPNR"/>
</dbReference>
<dbReference type="GO" id="GO:0016491">
    <property type="term" value="F:oxidoreductase activity"/>
    <property type="evidence" value="ECO:0007669"/>
    <property type="project" value="UniProtKB-KW"/>
</dbReference>
<evidence type="ECO:0000256" key="3">
    <source>
        <dbReference type="ARBA" id="ARBA00002792"/>
    </source>
</evidence>
<accession>A0A136A5A1</accession>
<dbReference type="InterPro" id="IPR050260">
    <property type="entry name" value="FAD-bd_OxRdtase"/>
</dbReference>
<dbReference type="Proteomes" id="UP000070299">
    <property type="component" value="Unassembled WGS sequence"/>
</dbReference>
<keyword evidence="12" id="KW-0274">FAD</keyword>
<dbReference type="PRINTS" id="PR00411">
    <property type="entry name" value="PNDRDTASEI"/>
</dbReference>
<keyword evidence="10" id="KW-0285">Flavoprotein</keyword>
<name>A0A136A5A1_9ALTE</name>
<keyword evidence="8" id="KW-0813">Transport</keyword>
<evidence type="ECO:0000256" key="8">
    <source>
        <dbReference type="ARBA" id="ARBA00022448"/>
    </source>
</evidence>
<evidence type="ECO:0000256" key="15">
    <source>
        <dbReference type="ARBA" id="ARBA00023004"/>
    </source>
</evidence>
<dbReference type="PROSITE" id="PS50903">
    <property type="entry name" value="RUBREDOXIN_LIKE"/>
    <property type="match status" value="2"/>
</dbReference>
<evidence type="ECO:0000256" key="1">
    <source>
        <dbReference type="ARBA" id="ARBA00001965"/>
    </source>
</evidence>
<evidence type="ECO:0000256" key="12">
    <source>
        <dbReference type="ARBA" id="ARBA00022827"/>
    </source>
</evidence>
<organism evidence="18 19">
    <name type="scientific">Paraglaciecola hydrolytica</name>
    <dbReference type="NCBI Taxonomy" id="1799789"/>
    <lineage>
        <taxon>Bacteria</taxon>
        <taxon>Pseudomonadati</taxon>
        <taxon>Pseudomonadota</taxon>
        <taxon>Gammaproteobacteria</taxon>
        <taxon>Alteromonadales</taxon>
        <taxon>Alteromonadaceae</taxon>
        <taxon>Paraglaciecola</taxon>
    </lineage>
</organism>
<comment type="function">
    <text evidence="3">Involved in the hydrocarbon hydroxylating system, which transfers electrons from NADH to rubredoxin reductase and then through rubredoxin to alkane 1 monooxygenase.</text>
</comment>
<dbReference type="Pfam" id="PF00301">
    <property type="entry name" value="Rubredoxin"/>
    <property type="match status" value="2"/>
</dbReference>
<keyword evidence="13" id="KW-0249">Electron transport</keyword>
<dbReference type="InterPro" id="IPR041364">
    <property type="entry name" value="Rbx-bd"/>
</dbReference>
<dbReference type="Pfam" id="PF18113">
    <property type="entry name" value="Rbx_binding"/>
    <property type="match status" value="1"/>
</dbReference>